<proteinExistence type="predicted"/>
<evidence type="ECO:0000313" key="7">
    <source>
        <dbReference type="EMBL" id="GAA5109397.1"/>
    </source>
</evidence>
<keyword evidence="3 5" id="KW-1133">Transmembrane helix</keyword>
<feature type="transmembrane region" description="Helical" evidence="5">
    <location>
        <begin position="378"/>
        <end position="398"/>
    </location>
</feature>
<organism evidence="7 8">
    <name type="scientific">Orbus sasakiae</name>
    <dbReference type="NCBI Taxonomy" id="1078475"/>
    <lineage>
        <taxon>Bacteria</taxon>
        <taxon>Pseudomonadati</taxon>
        <taxon>Pseudomonadota</taxon>
        <taxon>Gammaproteobacteria</taxon>
        <taxon>Orbales</taxon>
        <taxon>Orbaceae</taxon>
        <taxon>Orbus</taxon>
    </lineage>
</organism>
<evidence type="ECO:0000256" key="1">
    <source>
        <dbReference type="ARBA" id="ARBA00004141"/>
    </source>
</evidence>
<dbReference type="PANTHER" id="PTHR23508">
    <property type="entry name" value="CARBOXYLIC ACID TRANSPORTER PROTEIN HOMOLOG"/>
    <property type="match status" value="1"/>
</dbReference>
<feature type="transmembrane region" description="Helical" evidence="5">
    <location>
        <begin position="349"/>
        <end position="372"/>
    </location>
</feature>
<keyword evidence="2 5" id="KW-0812">Transmembrane</keyword>
<feature type="transmembrane region" description="Helical" evidence="5">
    <location>
        <begin position="56"/>
        <end position="76"/>
    </location>
</feature>
<feature type="transmembrane region" description="Helical" evidence="5">
    <location>
        <begin position="88"/>
        <end position="108"/>
    </location>
</feature>
<dbReference type="PANTHER" id="PTHR23508:SF10">
    <property type="entry name" value="CARBOXYLIC ACID TRANSPORTER PROTEIN HOMOLOG"/>
    <property type="match status" value="1"/>
</dbReference>
<feature type="transmembrane region" description="Helical" evidence="5">
    <location>
        <begin position="27"/>
        <end position="50"/>
    </location>
</feature>
<comment type="subcellular location">
    <subcellularLocation>
        <location evidence="1">Membrane</location>
        <topology evidence="1">Multi-pass membrane protein</topology>
    </subcellularLocation>
</comment>
<keyword evidence="4 5" id="KW-0472">Membrane</keyword>
<evidence type="ECO:0000256" key="4">
    <source>
        <dbReference type="ARBA" id="ARBA00023136"/>
    </source>
</evidence>
<dbReference type="Pfam" id="PF07690">
    <property type="entry name" value="MFS_1"/>
    <property type="match status" value="1"/>
</dbReference>
<name>A0ABP9N4X4_9GAMM</name>
<evidence type="ECO:0000259" key="6">
    <source>
        <dbReference type="PROSITE" id="PS50850"/>
    </source>
</evidence>
<feature type="transmembrane region" description="Helical" evidence="5">
    <location>
        <begin position="114"/>
        <end position="135"/>
    </location>
</feature>
<dbReference type="InterPro" id="IPR011701">
    <property type="entry name" value="MFS"/>
</dbReference>
<dbReference type="InterPro" id="IPR020846">
    <property type="entry name" value="MFS_dom"/>
</dbReference>
<sequence>MEQQKIEQSNITPTYQRRVLRSAMMGLGLEGMDIMFLSFALSSIITTFGISSAQAGLIATVTNLGMLAGGVIFGLLADKYGRVKIFTYTIFLFAIATALTAFATNIYWVYVLRFLAGVGGGGEFGIGMAMVADVYAANKRGRASSMISLGGQAGAVAAAVLAAFIIPWLGWRALFIIGIVPVFWIYFVRKHLAETPAWLDQRKKKVTEQISISTLFCTPQTTFTTIALTVMAAVQVAGYYGLMNWLPSILQKQLGLSVTGSSLWMISTIVGMCLGMITFGQIMDRLGAKRAYPLFLIAAGISIFVYVYISNSVALLIGGTVVGFFVNGMSAGYGALISNHYPTAIRSTANNVIFNTGRAIGGFSPFIIGYFLEYHSMLIAMTFLAALYALSLIMIILLPSMISHKN</sequence>
<feature type="transmembrane region" description="Helical" evidence="5">
    <location>
        <begin position="291"/>
        <end position="309"/>
    </location>
</feature>
<feature type="transmembrane region" description="Helical" evidence="5">
    <location>
        <begin position="254"/>
        <end position="279"/>
    </location>
</feature>
<dbReference type="Gene3D" id="1.20.1250.20">
    <property type="entry name" value="MFS general substrate transporter like domains"/>
    <property type="match status" value="2"/>
</dbReference>
<evidence type="ECO:0000256" key="2">
    <source>
        <dbReference type="ARBA" id="ARBA00022692"/>
    </source>
</evidence>
<accession>A0ABP9N4X4</accession>
<feature type="transmembrane region" description="Helical" evidence="5">
    <location>
        <begin position="210"/>
        <end position="234"/>
    </location>
</feature>
<feature type="transmembrane region" description="Helical" evidence="5">
    <location>
        <begin position="315"/>
        <end position="337"/>
    </location>
</feature>
<feature type="domain" description="Major facilitator superfamily (MFS) profile" evidence="6">
    <location>
        <begin position="19"/>
        <end position="403"/>
    </location>
</feature>
<dbReference type="InterPro" id="IPR036259">
    <property type="entry name" value="MFS_trans_sf"/>
</dbReference>
<keyword evidence="8" id="KW-1185">Reference proteome</keyword>
<dbReference type="PROSITE" id="PS50850">
    <property type="entry name" value="MFS"/>
    <property type="match status" value="1"/>
</dbReference>
<dbReference type="EMBL" id="BAABHY010000001">
    <property type="protein sequence ID" value="GAA5109397.1"/>
    <property type="molecule type" value="Genomic_DNA"/>
</dbReference>
<dbReference type="SUPFAM" id="SSF103473">
    <property type="entry name" value="MFS general substrate transporter"/>
    <property type="match status" value="1"/>
</dbReference>
<gene>
    <name evidence="7" type="ORF">GCM10023211_12680</name>
</gene>
<feature type="transmembrane region" description="Helical" evidence="5">
    <location>
        <begin position="147"/>
        <end position="166"/>
    </location>
</feature>
<dbReference type="RefSeq" id="WP_345489990.1">
    <property type="nucleotide sequence ID" value="NZ_BAABHY010000001.1"/>
</dbReference>
<evidence type="ECO:0000256" key="3">
    <source>
        <dbReference type="ARBA" id="ARBA00022989"/>
    </source>
</evidence>
<protein>
    <submittedName>
        <fullName evidence="7">MFS transporter</fullName>
    </submittedName>
</protein>
<evidence type="ECO:0000313" key="8">
    <source>
        <dbReference type="Proteomes" id="UP001500171"/>
    </source>
</evidence>
<dbReference type="Proteomes" id="UP001500171">
    <property type="component" value="Unassembled WGS sequence"/>
</dbReference>
<reference evidence="8" key="1">
    <citation type="journal article" date="2019" name="Int. J. Syst. Evol. Microbiol.">
        <title>The Global Catalogue of Microorganisms (GCM) 10K type strain sequencing project: providing services to taxonomists for standard genome sequencing and annotation.</title>
        <authorList>
            <consortium name="The Broad Institute Genomics Platform"/>
            <consortium name="The Broad Institute Genome Sequencing Center for Infectious Disease"/>
            <person name="Wu L."/>
            <person name="Ma J."/>
        </authorList>
    </citation>
    <scope>NUCLEOTIDE SEQUENCE [LARGE SCALE GENOMIC DNA]</scope>
    <source>
        <strain evidence="8">JCM 18050</strain>
    </source>
</reference>
<comment type="caution">
    <text evidence="7">The sequence shown here is derived from an EMBL/GenBank/DDBJ whole genome shotgun (WGS) entry which is preliminary data.</text>
</comment>
<evidence type="ECO:0000256" key="5">
    <source>
        <dbReference type="SAM" id="Phobius"/>
    </source>
</evidence>
<feature type="transmembrane region" description="Helical" evidence="5">
    <location>
        <begin position="172"/>
        <end position="189"/>
    </location>
</feature>